<evidence type="ECO:0000256" key="1">
    <source>
        <dbReference type="ARBA" id="ARBA00000382"/>
    </source>
</evidence>
<gene>
    <name evidence="18" type="ORF">LWI29_012613</name>
</gene>
<comment type="caution">
    <text evidence="18">The sequence shown here is derived from an EMBL/GenBank/DDBJ whole genome shotgun (WGS) entry which is preliminary data.</text>
</comment>
<evidence type="ECO:0000256" key="14">
    <source>
        <dbReference type="RuleBase" id="RU004335"/>
    </source>
</evidence>
<keyword evidence="9" id="KW-0472">Membrane</keyword>
<dbReference type="Pfam" id="PF07983">
    <property type="entry name" value="X8"/>
    <property type="match status" value="1"/>
</dbReference>
<keyword evidence="12" id="KW-0449">Lipoprotein</keyword>
<evidence type="ECO:0000256" key="8">
    <source>
        <dbReference type="ARBA" id="ARBA00022801"/>
    </source>
</evidence>
<feature type="compositionally biased region" description="Pro residues" evidence="15">
    <location>
        <begin position="270"/>
        <end position="288"/>
    </location>
</feature>
<sequence>MLKMVWFFHLFFLCFLGLTGAGQESIEFLNLYDTSSSQVVQHQHQALPVAVSVSVEHLNEISSSVLMAETWLRSLVLSHYPANKITTIVVGNDDLLLHCQKHNLGLILPSLKNIHHSLTRWGLDREIKVSPVFSSSCFHSDSALLRDNEMSEKFIKPLFQFLNTINSTYSINPPPFSSDKTKALTFMSSHLESMKKLGFLQNRVNVLLTHKTPKEKSKLLNRKLSDSDSKIINPYPARPTPLPEISPLHSSIGYSVPATVTSPQSSISSPPSPPFTFPSAAPPPFPYPSDSPPPMSFYSMSPELSPASPPPFGYLPPCNPVDNSHNTLPPSPSPSPSSSSSTPSLQALWCVAKPSVPSEKLQEAMDYACGEGGADCEEISPPYGSCFYPDTLVAHASYAFNNYWQKTKRNGGTCSFGGTAMLINADPSYVHCRFVLS</sequence>
<dbReference type="Pfam" id="PF00332">
    <property type="entry name" value="Glyco_hydro_17"/>
    <property type="match status" value="1"/>
</dbReference>
<feature type="region of interest" description="Disordered" evidence="15">
    <location>
        <begin position="259"/>
        <end position="288"/>
    </location>
</feature>
<keyword evidence="8" id="KW-0378">Hydrolase</keyword>
<feature type="domain" description="X8" evidence="17">
    <location>
        <begin position="348"/>
        <end position="434"/>
    </location>
</feature>
<keyword evidence="10" id="KW-1015">Disulfide bond</keyword>
<evidence type="ECO:0000256" key="7">
    <source>
        <dbReference type="ARBA" id="ARBA00022729"/>
    </source>
</evidence>
<dbReference type="AlphaFoldDB" id="A0AA39TF99"/>
<evidence type="ECO:0000256" key="5">
    <source>
        <dbReference type="ARBA" id="ARBA00022475"/>
    </source>
</evidence>
<keyword evidence="13" id="KW-0326">Glycosidase</keyword>
<evidence type="ECO:0000256" key="16">
    <source>
        <dbReference type="SAM" id="SignalP"/>
    </source>
</evidence>
<dbReference type="SUPFAM" id="SSF51445">
    <property type="entry name" value="(Trans)glycosidases"/>
    <property type="match status" value="1"/>
</dbReference>
<reference evidence="18" key="1">
    <citation type="journal article" date="2022" name="Plant J.">
        <title>Strategies of tolerance reflected in two North American maple genomes.</title>
        <authorList>
            <person name="McEvoy S.L."/>
            <person name="Sezen U.U."/>
            <person name="Trouern-Trend A."/>
            <person name="McMahon S.M."/>
            <person name="Schaberg P.G."/>
            <person name="Yang J."/>
            <person name="Wegrzyn J.L."/>
            <person name="Swenson N.G."/>
        </authorList>
    </citation>
    <scope>NUCLEOTIDE SEQUENCE</scope>
    <source>
        <strain evidence="18">NS2018</strain>
    </source>
</reference>
<evidence type="ECO:0000256" key="15">
    <source>
        <dbReference type="SAM" id="MobiDB-lite"/>
    </source>
</evidence>
<dbReference type="InterPro" id="IPR044788">
    <property type="entry name" value="X8_dom_prot"/>
</dbReference>
<protein>
    <recommendedName>
        <fullName evidence="4">glucan endo-1,3-beta-D-glucosidase</fullName>
        <ecNumber evidence="4">3.2.1.39</ecNumber>
    </recommendedName>
</protein>
<dbReference type="GO" id="GO:0098552">
    <property type="term" value="C:side of membrane"/>
    <property type="evidence" value="ECO:0007669"/>
    <property type="project" value="UniProtKB-KW"/>
</dbReference>
<comment type="subcellular location">
    <subcellularLocation>
        <location evidence="2">Cell membrane</location>
        <topology evidence="2">Lipid-anchor</topology>
        <topology evidence="2">GPI-anchor</topology>
    </subcellularLocation>
</comment>
<dbReference type="PANTHER" id="PTHR31044:SF140">
    <property type="entry name" value="EXPRESSED PROTEIN"/>
    <property type="match status" value="1"/>
</dbReference>
<dbReference type="Proteomes" id="UP001168877">
    <property type="component" value="Unassembled WGS sequence"/>
</dbReference>
<evidence type="ECO:0000256" key="2">
    <source>
        <dbReference type="ARBA" id="ARBA00004609"/>
    </source>
</evidence>
<keyword evidence="5" id="KW-1003">Cell membrane</keyword>
<evidence type="ECO:0000256" key="11">
    <source>
        <dbReference type="ARBA" id="ARBA00023180"/>
    </source>
</evidence>
<organism evidence="18 19">
    <name type="scientific">Acer saccharum</name>
    <name type="common">Sugar maple</name>
    <dbReference type="NCBI Taxonomy" id="4024"/>
    <lineage>
        <taxon>Eukaryota</taxon>
        <taxon>Viridiplantae</taxon>
        <taxon>Streptophyta</taxon>
        <taxon>Embryophyta</taxon>
        <taxon>Tracheophyta</taxon>
        <taxon>Spermatophyta</taxon>
        <taxon>Magnoliopsida</taxon>
        <taxon>eudicotyledons</taxon>
        <taxon>Gunneridae</taxon>
        <taxon>Pentapetalae</taxon>
        <taxon>rosids</taxon>
        <taxon>malvids</taxon>
        <taxon>Sapindales</taxon>
        <taxon>Sapindaceae</taxon>
        <taxon>Hippocastanoideae</taxon>
        <taxon>Acereae</taxon>
        <taxon>Acer</taxon>
    </lineage>
</organism>
<dbReference type="Gene3D" id="3.20.20.80">
    <property type="entry name" value="Glycosidases"/>
    <property type="match status" value="1"/>
</dbReference>
<reference evidence="18" key="2">
    <citation type="submission" date="2023-06" db="EMBL/GenBank/DDBJ databases">
        <authorList>
            <person name="Swenson N.G."/>
            <person name="Wegrzyn J.L."/>
            <person name="Mcevoy S.L."/>
        </authorList>
    </citation>
    <scope>NUCLEOTIDE SEQUENCE</scope>
    <source>
        <strain evidence="18">NS2018</strain>
        <tissue evidence="18">Leaf</tissue>
    </source>
</reference>
<dbReference type="GO" id="GO:0005886">
    <property type="term" value="C:plasma membrane"/>
    <property type="evidence" value="ECO:0007669"/>
    <property type="project" value="UniProtKB-SubCell"/>
</dbReference>
<keyword evidence="6" id="KW-0336">GPI-anchor</keyword>
<dbReference type="Gene3D" id="1.20.58.1040">
    <property type="match status" value="1"/>
</dbReference>
<evidence type="ECO:0000313" key="19">
    <source>
        <dbReference type="Proteomes" id="UP001168877"/>
    </source>
</evidence>
<dbReference type="GO" id="GO:0005975">
    <property type="term" value="P:carbohydrate metabolic process"/>
    <property type="evidence" value="ECO:0007669"/>
    <property type="project" value="InterPro"/>
</dbReference>
<evidence type="ECO:0000256" key="12">
    <source>
        <dbReference type="ARBA" id="ARBA00023288"/>
    </source>
</evidence>
<evidence type="ECO:0000256" key="13">
    <source>
        <dbReference type="ARBA" id="ARBA00023295"/>
    </source>
</evidence>
<comment type="similarity">
    <text evidence="3 14">Belongs to the glycosyl hydrolase 17 family.</text>
</comment>
<evidence type="ECO:0000256" key="9">
    <source>
        <dbReference type="ARBA" id="ARBA00023136"/>
    </source>
</evidence>
<evidence type="ECO:0000313" key="18">
    <source>
        <dbReference type="EMBL" id="KAK0604155.1"/>
    </source>
</evidence>
<dbReference type="SMART" id="SM00768">
    <property type="entry name" value="X8"/>
    <property type="match status" value="1"/>
</dbReference>
<dbReference type="PANTHER" id="PTHR31044">
    <property type="entry name" value="BETA-1,3 GLUCANASE"/>
    <property type="match status" value="1"/>
</dbReference>
<dbReference type="InterPro" id="IPR012946">
    <property type="entry name" value="X8"/>
</dbReference>
<dbReference type="GO" id="GO:0042973">
    <property type="term" value="F:glucan endo-1,3-beta-D-glucosidase activity"/>
    <property type="evidence" value="ECO:0007669"/>
    <property type="project" value="UniProtKB-EC"/>
</dbReference>
<dbReference type="FunFam" id="1.20.58.1040:FF:000001">
    <property type="entry name" value="Glucan endo-1,3-beta-glucosidase 4"/>
    <property type="match status" value="1"/>
</dbReference>
<name>A0AA39TF99_ACESA</name>
<proteinExistence type="inferred from homology"/>
<keyword evidence="11" id="KW-0325">Glycoprotein</keyword>
<dbReference type="EC" id="3.2.1.39" evidence="4"/>
<dbReference type="InterPro" id="IPR017853">
    <property type="entry name" value="GH"/>
</dbReference>
<dbReference type="GO" id="GO:0009506">
    <property type="term" value="C:plasmodesma"/>
    <property type="evidence" value="ECO:0007669"/>
    <property type="project" value="UniProtKB-ARBA"/>
</dbReference>
<keyword evidence="19" id="KW-1185">Reference proteome</keyword>
<feature type="signal peptide" evidence="16">
    <location>
        <begin position="1"/>
        <end position="21"/>
    </location>
</feature>
<accession>A0AA39TF99</accession>
<evidence type="ECO:0000256" key="3">
    <source>
        <dbReference type="ARBA" id="ARBA00008773"/>
    </source>
</evidence>
<evidence type="ECO:0000256" key="10">
    <source>
        <dbReference type="ARBA" id="ARBA00023157"/>
    </source>
</evidence>
<feature type="chain" id="PRO_5041217594" description="glucan endo-1,3-beta-D-glucosidase" evidence="16">
    <location>
        <begin position="22"/>
        <end position="437"/>
    </location>
</feature>
<evidence type="ECO:0000259" key="17">
    <source>
        <dbReference type="SMART" id="SM00768"/>
    </source>
</evidence>
<feature type="region of interest" description="Disordered" evidence="15">
    <location>
        <begin position="311"/>
        <end position="341"/>
    </location>
</feature>
<evidence type="ECO:0000256" key="4">
    <source>
        <dbReference type="ARBA" id="ARBA00012780"/>
    </source>
</evidence>
<keyword evidence="7 16" id="KW-0732">Signal</keyword>
<comment type="catalytic activity">
    <reaction evidence="1">
        <text>Hydrolysis of (1-&gt;3)-beta-D-glucosidic linkages in (1-&gt;3)-beta-D-glucans.</text>
        <dbReference type="EC" id="3.2.1.39"/>
    </reaction>
</comment>
<evidence type="ECO:0000256" key="6">
    <source>
        <dbReference type="ARBA" id="ARBA00022622"/>
    </source>
</evidence>
<dbReference type="InterPro" id="IPR000490">
    <property type="entry name" value="Glyco_hydro_17"/>
</dbReference>
<dbReference type="EMBL" id="JAUESC010000002">
    <property type="protein sequence ID" value="KAK0604155.1"/>
    <property type="molecule type" value="Genomic_DNA"/>
</dbReference>